<dbReference type="Proteomes" id="UP000632154">
    <property type="component" value="Unassembled WGS sequence"/>
</dbReference>
<dbReference type="RefSeq" id="WP_189643863.1">
    <property type="nucleotide sequence ID" value="NZ_BNAL01000036.1"/>
</dbReference>
<name>A0ABQ3KDD5_9DEIO</name>
<feature type="compositionally biased region" description="Low complexity" evidence="1">
    <location>
        <begin position="134"/>
        <end position="147"/>
    </location>
</feature>
<feature type="compositionally biased region" description="Low complexity" evidence="1">
    <location>
        <begin position="161"/>
        <end position="174"/>
    </location>
</feature>
<dbReference type="Pfam" id="PF26517">
    <property type="entry name" value="DDRD"/>
    <property type="match status" value="1"/>
</dbReference>
<feature type="compositionally biased region" description="Basic and acidic residues" evidence="1">
    <location>
        <begin position="148"/>
        <end position="160"/>
    </location>
</feature>
<keyword evidence="3" id="KW-1185">Reference proteome</keyword>
<dbReference type="InterPro" id="IPR058793">
    <property type="entry name" value="DDRD"/>
</dbReference>
<reference evidence="3" key="1">
    <citation type="journal article" date="2019" name="Int. J. Syst. Evol. Microbiol.">
        <title>The Global Catalogue of Microorganisms (GCM) 10K type strain sequencing project: providing services to taxonomists for standard genome sequencing and annotation.</title>
        <authorList>
            <consortium name="The Broad Institute Genomics Platform"/>
            <consortium name="The Broad Institute Genome Sequencing Center for Infectious Disease"/>
            <person name="Wu L."/>
            <person name="Ma J."/>
        </authorList>
    </citation>
    <scope>NUCLEOTIDE SEQUENCE [LARGE SCALE GENOMIC DNA]</scope>
    <source>
        <strain evidence="3">CGMCC 1.18439</strain>
    </source>
</reference>
<evidence type="ECO:0008006" key="4">
    <source>
        <dbReference type="Google" id="ProtNLM"/>
    </source>
</evidence>
<evidence type="ECO:0000256" key="1">
    <source>
        <dbReference type="SAM" id="MobiDB-lite"/>
    </source>
</evidence>
<protein>
    <recommendedName>
        <fullName evidence="4">Multidrug DMT transporter</fullName>
    </recommendedName>
</protein>
<dbReference type="EMBL" id="BNAL01000036">
    <property type="protein sequence ID" value="GHG09639.1"/>
    <property type="molecule type" value="Genomic_DNA"/>
</dbReference>
<evidence type="ECO:0000313" key="2">
    <source>
        <dbReference type="EMBL" id="GHG09639.1"/>
    </source>
</evidence>
<evidence type="ECO:0000313" key="3">
    <source>
        <dbReference type="Proteomes" id="UP000632154"/>
    </source>
</evidence>
<comment type="caution">
    <text evidence="2">The sequence shown here is derived from an EMBL/GenBank/DDBJ whole genome shotgun (WGS) entry which is preliminary data.</text>
</comment>
<organism evidence="2 3">
    <name type="scientific">Deinococcus piscis</name>
    <dbReference type="NCBI Taxonomy" id="394230"/>
    <lineage>
        <taxon>Bacteria</taxon>
        <taxon>Thermotogati</taxon>
        <taxon>Deinococcota</taxon>
        <taxon>Deinococci</taxon>
        <taxon>Deinococcales</taxon>
        <taxon>Deinococcaceae</taxon>
        <taxon>Deinococcus</taxon>
    </lineage>
</organism>
<accession>A0ABQ3KDD5</accession>
<proteinExistence type="predicted"/>
<feature type="region of interest" description="Disordered" evidence="1">
    <location>
        <begin position="131"/>
        <end position="174"/>
    </location>
</feature>
<sequence>MENLLKKAGAMLPHLELFGHMASLRGLLQLAAHMEERGDRVTLISPEAITLVGSDMTTDPVIQTSKGATVTAEAAYALMYTLKGHEAPEYAVTREELKALNARAVAEIEAGPALAAFGETLARLGLGDAVTATPARPEPQAEVAAAEPRPERASRSRRAETPAQAADAEMPAAS</sequence>
<gene>
    <name evidence="2" type="ORF">GCM10017783_22710</name>
</gene>